<dbReference type="Pfam" id="PF03928">
    <property type="entry name" value="HbpS-like"/>
    <property type="match status" value="1"/>
</dbReference>
<sequence>MDTLKVKTIHEITFAAAEQLLQFGLKEATKKDLKLSIAIVDRAGQLIAFARMDGASIVTVDVAIGKAKTGAYLQAPSKVFEDFINNGAPSMATTPGILPLQGGVPIIYNNEVIGAVGVSGSTGDSDNEMATNIAKAF</sequence>
<dbReference type="InterPro" id="IPR005624">
    <property type="entry name" value="PduO/GlcC-like"/>
</dbReference>
<proteinExistence type="predicted"/>
<dbReference type="InterPro" id="IPR038084">
    <property type="entry name" value="PduO/GlcC-like_sf"/>
</dbReference>
<dbReference type="Gene3D" id="3.30.450.150">
    <property type="entry name" value="Haem-degrading domain"/>
    <property type="match status" value="1"/>
</dbReference>
<name>A0A2W5EQE5_9SPHI</name>
<dbReference type="PANTHER" id="PTHR34309">
    <property type="entry name" value="SLR1406 PROTEIN"/>
    <property type="match status" value="1"/>
</dbReference>
<evidence type="ECO:0008006" key="3">
    <source>
        <dbReference type="Google" id="ProtNLM"/>
    </source>
</evidence>
<gene>
    <name evidence="1" type="ORF">DI598_12355</name>
</gene>
<evidence type="ECO:0000313" key="2">
    <source>
        <dbReference type="Proteomes" id="UP000249645"/>
    </source>
</evidence>
<protein>
    <recommendedName>
        <fullName evidence="3">Heme-binding protein</fullName>
    </recommendedName>
</protein>
<dbReference type="SUPFAM" id="SSF143744">
    <property type="entry name" value="GlcG-like"/>
    <property type="match status" value="1"/>
</dbReference>
<dbReference type="AlphaFoldDB" id="A0A2W5EQE5"/>
<dbReference type="Proteomes" id="UP000249645">
    <property type="component" value="Unassembled WGS sequence"/>
</dbReference>
<dbReference type="PANTHER" id="PTHR34309:SF1">
    <property type="entry name" value="PROTEIN GLCG"/>
    <property type="match status" value="1"/>
</dbReference>
<dbReference type="EMBL" id="QFOI01000232">
    <property type="protein sequence ID" value="PZP46265.1"/>
    <property type="molecule type" value="Genomic_DNA"/>
</dbReference>
<reference evidence="1 2" key="1">
    <citation type="submission" date="2017-11" db="EMBL/GenBank/DDBJ databases">
        <title>Infants hospitalized years apart are colonized by the same room-sourced microbial strains.</title>
        <authorList>
            <person name="Brooks B."/>
            <person name="Olm M.R."/>
            <person name="Firek B.A."/>
            <person name="Baker R."/>
            <person name="Thomas B.C."/>
            <person name="Morowitz M.J."/>
            <person name="Banfield J.F."/>
        </authorList>
    </citation>
    <scope>NUCLEOTIDE SEQUENCE [LARGE SCALE GENOMIC DNA]</scope>
    <source>
        <strain evidence="1">S2_009_000_R2_76</strain>
    </source>
</reference>
<evidence type="ECO:0000313" key="1">
    <source>
        <dbReference type="EMBL" id="PZP46265.1"/>
    </source>
</evidence>
<accession>A0A2W5EQE5</accession>
<dbReference type="InterPro" id="IPR052517">
    <property type="entry name" value="GlcG_carb_metab_protein"/>
</dbReference>
<comment type="caution">
    <text evidence="1">The sequence shown here is derived from an EMBL/GenBank/DDBJ whole genome shotgun (WGS) entry which is preliminary data.</text>
</comment>
<organism evidence="1 2">
    <name type="scientific">Pseudopedobacter saltans</name>
    <dbReference type="NCBI Taxonomy" id="151895"/>
    <lineage>
        <taxon>Bacteria</taxon>
        <taxon>Pseudomonadati</taxon>
        <taxon>Bacteroidota</taxon>
        <taxon>Sphingobacteriia</taxon>
        <taxon>Sphingobacteriales</taxon>
        <taxon>Sphingobacteriaceae</taxon>
        <taxon>Pseudopedobacter</taxon>
    </lineage>
</organism>